<sequence length="115" mass="12860">MAGEVKRYTVLNEAGEFLETDNLLLLPAWTTDLQRMWLTYSRVEATRVAKQADGTACVLTFTPLVAETEDPYGRGLPVAVQRQAITLHEQGLTYRQIAKLLSISKSTVGNIIHRK</sequence>
<evidence type="ECO:0000313" key="1">
    <source>
        <dbReference type="EMBL" id="MFD1429591.1"/>
    </source>
</evidence>
<dbReference type="InterPro" id="IPR036388">
    <property type="entry name" value="WH-like_DNA-bd_sf"/>
</dbReference>
<evidence type="ECO:0000313" key="2">
    <source>
        <dbReference type="Proteomes" id="UP001597196"/>
    </source>
</evidence>
<name>A0ABW4CHH5_9LACO</name>
<organism evidence="1 2">
    <name type="scientific">Lacticaseibacillus mingshuiensis</name>
    <dbReference type="NCBI Taxonomy" id="2799574"/>
    <lineage>
        <taxon>Bacteria</taxon>
        <taxon>Bacillati</taxon>
        <taxon>Bacillota</taxon>
        <taxon>Bacilli</taxon>
        <taxon>Lactobacillales</taxon>
        <taxon>Lactobacillaceae</taxon>
        <taxon>Lacticaseibacillus</taxon>
    </lineage>
</organism>
<accession>A0ABW4CHH5</accession>
<reference evidence="2" key="1">
    <citation type="journal article" date="2019" name="Int. J. Syst. Evol. Microbiol.">
        <title>The Global Catalogue of Microorganisms (GCM) 10K type strain sequencing project: providing services to taxonomists for standard genome sequencing and annotation.</title>
        <authorList>
            <consortium name="The Broad Institute Genomics Platform"/>
            <consortium name="The Broad Institute Genome Sequencing Center for Infectious Disease"/>
            <person name="Wu L."/>
            <person name="Ma J."/>
        </authorList>
    </citation>
    <scope>NUCLEOTIDE SEQUENCE [LARGE SCALE GENOMIC DNA]</scope>
    <source>
        <strain evidence="2">CCM 8980</strain>
    </source>
</reference>
<proteinExistence type="predicted"/>
<dbReference type="Proteomes" id="UP001597196">
    <property type="component" value="Unassembled WGS sequence"/>
</dbReference>
<dbReference type="SUPFAM" id="SSF46689">
    <property type="entry name" value="Homeodomain-like"/>
    <property type="match status" value="1"/>
</dbReference>
<dbReference type="Gene3D" id="1.10.10.10">
    <property type="entry name" value="Winged helix-like DNA-binding domain superfamily/Winged helix DNA-binding domain"/>
    <property type="match status" value="1"/>
</dbReference>
<dbReference type="InterPro" id="IPR009057">
    <property type="entry name" value="Homeodomain-like_sf"/>
</dbReference>
<protein>
    <submittedName>
        <fullName evidence="1">RNA polymerase sigma factor</fullName>
    </submittedName>
</protein>
<dbReference type="EMBL" id="JBHTOC010000006">
    <property type="protein sequence ID" value="MFD1429591.1"/>
    <property type="molecule type" value="Genomic_DNA"/>
</dbReference>
<keyword evidence="2" id="KW-1185">Reference proteome</keyword>
<gene>
    <name evidence="1" type="ORF">ACFQ4P_04940</name>
</gene>
<comment type="caution">
    <text evidence="1">The sequence shown here is derived from an EMBL/GenBank/DDBJ whole genome shotgun (WGS) entry which is preliminary data.</text>
</comment>
<dbReference type="Pfam" id="PF13384">
    <property type="entry name" value="HTH_23"/>
    <property type="match status" value="1"/>
</dbReference>
<dbReference type="RefSeq" id="WP_203626777.1">
    <property type="nucleotide sequence ID" value="NZ_BOLQ01000008.1"/>
</dbReference>